<name>A0A1I6EHG9_9RHOB</name>
<sequence length="90" mass="9486">MSQSITLPEKLNSDAAASLLDAFREKRGADLEIAASDTVFVGGLCFQVLVAAKNQWQADGHTLSVDTHSNAFADGMSRLGMPLDVFSGGN</sequence>
<evidence type="ECO:0000313" key="3">
    <source>
        <dbReference type="Proteomes" id="UP000199302"/>
    </source>
</evidence>
<proteinExistence type="predicted"/>
<dbReference type="Proteomes" id="UP000199302">
    <property type="component" value="Unassembled WGS sequence"/>
</dbReference>
<evidence type="ECO:0000313" key="2">
    <source>
        <dbReference type="EMBL" id="SFR17184.1"/>
    </source>
</evidence>
<keyword evidence="3" id="KW-1185">Reference proteome</keyword>
<accession>A0A1I6EHG9</accession>
<dbReference type="Pfam" id="PF13466">
    <property type="entry name" value="STAS_2"/>
    <property type="match status" value="1"/>
</dbReference>
<dbReference type="RefSeq" id="WP_092081963.1">
    <property type="nucleotide sequence ID" value="NZ_FOYI01000012.1"/>
</dbReference>
<organism evidence="2 3">
    <name type="scientific">Poseidonocella sedimentorum</name>
    <dbReference type="NCBI Taxonomy" id="871652"/>
    <lineage>
        <taxon>Bacteria</taxon>
        <taxon>Pseudomonadati</taxon>
        <taxon>Pseudomonadota</taxon>
        <taxon>Alphaproteobacteria</taxon>
        <taxon>Rhodobacterales</taxon>
        <taxon>Roseobacteraceae</taxon>
        <taxon>Poseidonocella</taxon>
    </lineage>
</organism>
<dbReference type="AlphaFoldDB" id="A0A1I6EHG9"/>
<dbReference type="InterPro" id="IPR058548">
    <property type="entry name" value="MlaB-like_STAS"/>
</dbReference>
<dbReference type="STRING" id="871652.SAMN04515673_11232"/>
<protein>
    <submittedName>
        <fullName evidence="2">Chemotaxis protein CheX</fullName>
    </submittedName>
</protein>
<feature type="domain" description="MlaB-like STAS" evidence="1">
    <location>
        <begin position="5"/>
        <end position="81"/>
    </location>
</feature>
<dbReference type="EMBL" id="FOYI01000012">
    <property type="protein sequence ID" value="SFR17184.1"/>
    <property type="molecule type" value="Genomic_DNA"/>
</dbReference>
<gene>
    <name evidence="2" type="ORF">SAMN04515673_11232</name>
</gene>
<reference evidence="2 3" key="1">
    <citation type="submission" date="2016-10" db="EMBL/GenBank/DDBJ databases">
        <authorList>
            <person name="de Groot N.N."/>
        </authorList>
    </citation>
    <scope>NUCLEOTIDE SEQUENCE [LARGE SCALE GENOMIC DNA]</scope>
    <source>
        <strain evidence="3">KMM 9023,NRIC 0796,JCM 17311,KCTC 23692</strain>
    </source>
</reference>
<evidence type="ECO:0000259" key="1">
    <source>
        <dbReference type="Pfam" id="PF13466"/>
    </source>
</evidence>
<dbReference type="OrthoDB" id="7280289at2"/>